<dbReference type="KEGG" id="bsd:BLASA_1448"/>
<evidence type="ECO:0000313" key="1">
    <source>
        <dbReference type="EMBL" id="CCG02380.1"/>
    </source>
</evidence>
<proteinExistence type="predicted"/>
<dbReference type="AlphaFoldDB" id="H6RKG1"/>
<dbReference type="HOGENOM" id="CLU_2535891_0_0_11"/>
<evidence type="ECO:0000313" key="2">
    <source>
        <dbReference type="Proteomes" id="UP000007517"/>
    </source>
</evidence>
<sequence>MSRDIAAERVTGIEPAQSAWKAWDSCRHLCWSPSSLMHAVPSACLSAEDPSEQRLFGVARSAVSRVLRFATTVLPPRALRSDP</sequence>
<protein>
    <submittedName>
        <fullName evidence="1">Uncharacterized protein</fullName>
    </submittedName>
</protein>
<gene>
    <name evidence="1" type="ordered locus">BLASA_1448</name>
</gene>
<name>H6RKG1_BLASD</name>
<reference evidence="1 2" key="1">
    <citation type="journal article" date="2012" name="J. Bacteriol.">
        <title>Genome Sequence of Blastococcus saxobsidens DD2, a Stone-Inhabiting Bacterium.</title>
        <authorList>
            <person name="Chouaia B."/>
            <person name="Crotti E."/>
            <person name="Brusetti L."/>
            <person name="Daffonchio D."/>
            <person name="Essoussi I."/>
            <person name="Nouioui I."/>
            <person name="Sbissi I."/>
            <person name="Ghodhbane-Gtari F."/>
            <person name="Gtari M."/>
            <person name="Vacherie B."/>
            <person name="Barbe V."/>
            <person name="Medigue C."/>
            <person name="Gury J."/>
            <person name="Pujic P."/>
            <person name="Normand P."/>
        </authorList>
    </citation>
    <scope>NUCLEOTIDE SEQUENCE [LARGE SCALE GENOMIC DNA]</scope>
    <source>
        <strain evidence="1 2">DD2</strain>
    </source>
</reference>
<keyword evidence="2" id="KW-1185">Reference proteome</keyword>
<accession>H6RKG1</accession>
<reference evidence="2" key="2">
    <citation type="submission" date="2012-02" db="EMBL/GenBank/DDBJ databases">
        <title>Complete genome sequence of Blastococcus saxobsidens strain DD2.</title>
        <authorList>
            <person name="Genoscope."/>
        </authorList>
    </citation>
    <scope>NUCLEOTIDE SEQUENCE [LARGE SCALE GENOMIC DNA]</scope>
    <source>
        <strain evidence="2">DD2</strain>
    </source>
</reference>
<dbReference type="Proteomes" id="UP000007517">
    <property type="component" value="Chromosome"/>
</dbReference>
<dbReference type="EMBL" id="FO117623">
    <property type="protein sequence ID" value="CCG02380.1"/>
    <property type="molecule type" value="Genomic_DNA"/>
</dbReference>
<organism evidence="1 2">
    <name type="scientific">Blastococcus saxobsidens (strain DD2)</name>
    <dbReference type="NCBI Taxonomy" id="1146883"/>
    <lineage>
        <taxon>Bacteria</taxon>
        <taxon>Bacillati</taxon>
        <taxon>Actinomycetota</taxon>
        <taxon>Actinomycetes</taxon>
        <taxon>Geodermatophilales</taxon>
        <taxon>Geodermatophilaceae</taxon>
        <taxon>Blastococcus</taxon>
    </lineage>
</organism>